<organism evidence="2 3">
    <name type="scientific">Schumannella luteola</name>
    <dbReference type="NCBI Taxonomy" id="472059"/>
    <lineage>
        <taxon>Bacteria</taxon>
        <taxon>Bacillati</taxon>
        <taxon>Actinomycetota</taxon>
        <taxon>Actinomycetes</taxon>
        <taxon>Micrococcales</taxon>
        <taxon>Microbacteriaceae</taxon>
        <taxon>Schumannella</taxon>
    </lineage>
</organism>
<gene>
    <name evidence="2" type="ORF">BJ979_000096</name>
</gene>
<sequence>MTSTADASAAAIADHRETSLPVVIIGAGPVGLAAAAQLLERGIEPLVLEQGDRAGAAISEWGHIRLFSPWRHVTDAASVRLLEAQGWTPQHPDALPTGHELVKHYLAPLAATPQLESRIRYGVTVENVARDGMDRTRTAGRDSTPFLVRFDSSGDEDEIRARAVIDASGTFSTPNPVTTSGLAARHGAEVADRVTHGLPDVLGRDRAQFAGRRVAVVGAGHSAANTLIALRRLAEQEPGTTITWAIRSANPHRVFGSDDDQLPGRASLGAATRSLVDDGAVSLIDQFLIDDVEPRDDAVALVGTRAGRPIAVDADVIVVATGFRPDLDGLREIRLRLDDVVEAPEKLAPLIDPNEHSCGSVPPHGVDELSHPEKGFWLAGMKSYGRAPTFLLLTGYEQVRSIADELAGRHDEARRIELVLPETGVCSTDLAASSCCVVSAVSERAAGPGLTLTAKPASCC</sequence>
<dbReference type="Proteomes" id="UP000553888">
    <property type="component" value="Unassembled WGS sequence"/>
</dbReference>
<keyword evidence="1" id="KW-0560">Oxidoreductase</keyword>
<dbReference type="PANTHER" id="PTHR43539:SF78">
    <property type="entry name" value="FLAVIN-CONTAINING MONOOXYGENASE"/>
    <property type="match status" value="1"/>
</dbReference>
<dbReference type="GO" id="GO:0050660">
    <property type="term" value="F:flavin adenine dinucleotide binding"/>
    <property type="evidence" value="ECO:0007669"/>
    <property type="project" value="TreeGrafter"/>
</dbReference>
<dbReference type="GO" id="GO:0004497">
    <property type="term" value="F:monooxygenase activity"/>
    <property type="evidence" value="ECO:0007669"/>
    <property type="project" value="TreeGrafter"/>
</dbReference>
<evidence type="ECO:0000313" key="2">
    <source>
        <dbReference type="EMBL" id="NYG97470.1"/>
    </source>
</evidence>
<keyword evidence="3" id="KW-1185">Reference proteome</keyword>
<reference evidence="2 3" key="1">
    <citation type="submission" date="2020-07" db="EMBL/GenBank/DDBJ databases">
        <title>Sequencing the genomes of 1000 actinobacteria strains.</title>
        <authorList>
            <person name="Klenk H.-P."/>
        </authorList>
    </citation>
    <scope>NUCLEOTIDE SEQUENCE [LARGE SCALE GENOMIC DNA]</scope>
    <source>
        <strain evidence="2 3">DSM 23141</strain>
    </source>
</reference>
<dbReference type="InterPro" id="IPR036188">
    <property type="entry name" value="FAD/NAD-bd_sf"/>
</dbReference>
<dbReference type="SUPFAM" id="SSF51905">
    <property type="entry name" value="FAD/NAD(P)-binding domain"/>
    <property type="match status" value="1"/>
</dbReference>
<dbReference type="PANTHER" id="PTHR43539">
    <property type="entry name" value="FLAVIN-BINDING MONOOXYGENASE-LIKE PROTEIN (AFU_ORTHOLOGUE AFUA_4G09220)"/>
    <property type="match status" value="1"/>
</dbReference>
<comment type="caution">
    <text evidence="2">The sequence shown here is derived from an EMBL/GenBank/DDBJ whole genome shotgun (WGS) entry which is preliminary data.</text>
</comment>
<dbReference type="Gene3D" id="3.50.50.60">
    <property type="entry name" value="FAD/NAD(P)-binding domain"/>
    <property type="match status" value="1"/>
</dbReference>
<dbReference type="PRINTS" id="PR00368">
    <property type="entry name" value="FADPNR"/>
</dbReference>
<accession>A0A852Y7W1</accession>
<dbReference type="RefSeq" id="WP_179564158.1">
    <property type="nucleotide sequence ID" value="NZ_JACBZY010000001.1"/>
</dbReference>
<dbReference type="AlphaFoldDB" id="A0A852Y7W1"/>
<dbReference type="EMBL" id="JACBZY010000001">
    <property type="protein sequence ID" value="NYG97470.1"/>
    <property type="molecule type" value="Genomic_DNA"/>
</dbReference>
<name>A0A852Y7W1_9MICO</name>
<dbReference type="PRINTS" id="PR00411">
    <property type="entry name" value="PNDRDTASEI"/>
</dbReference>
<evidence type="ECO:0000256" key="1">
    <source>
        <dbReference type="ARBA" id="ARBA00023002"/>
    </source>
</evidence>
<protein>
    <submittedName>
        <fullName evidence="2">Glycine/D-amino acid oxidase-like deaminating enzyme</fullName>
    </submittedName>
</protein>
<dbReference type="InterPro" id="IPR050982">
    <property type="entry name" value="Auxin_biosynth/cation_transpt"/>
</dbReference>
<proteinExistence type="predicted"/>
<evidence type="ECO:0000313" key="3">
    <source>
        <dbReference type="Proteomes" id="UP000553888"/>
    </source>
</evidence>
<dbReference type="Pfam" id="PF13738">
    <property type="entry name" value="Pyr_redox_3"/>
    <property type="match status" value="1"/>
</dbReference>